<proteinExistence type="inferred from homology"/>
<comment type="caution">
    <text evidence="6">The sequence shown here is derived from an EMBL/GenBank/DDBJ whole genome shotgun (WGS) entry which is preliminary data.</text>
</comment>
<evidence type="ECO:0000259" key="5">
    <source>
        <dbReference type="SMART" id="SM00829"/>
    </source>
</evidence>
<evidence type="ECO:0000256" key="2">
    <source>
        <dbReference type="ARBA" id="ARBA00022833"/>
    </source>
</evidence>
<protein>
    <submittedName>
        <fullName evidence="6">Alcohol dehydrogenase catalytic domain-containing protein</fullName>
    </submittedName>
</protein>
<dbReference type="Gene3D" id="3.90.180.10">
    <property type="entry name" value="Medium-chain alcohol dehydrogenases, catalytic domain"/>
    <property type="match status" value="2"/>
</dbReference>
<organism evidence="6 7">
    <name type="scientific">Candidatus Ornithocaccomicrobium faecavium</name>
    <dbReference type="NCBI Taxonomy" id="2840890"/>
    <lineage>
        <taxon>Bacteria</taxon>
        <taxon>Bacillati</taxon>
        <taxon>Bacillota</taxon>
        <taxon>Clostridia</taxon>
        <taxon>Candidatus Ornithocaccomicrobium</taxon>
    </lineage>
</organism>
<feature type="domain" description="Enoyl reductase (ER)" evidence="5">
    <location>
        <begin position="24"/>
        <end position="338"/>
    </location>
</feature>
<evidence type="ECO:0000313" key="7">
    <source>
        <dbReference type="Proteomes" id="UP000886884"/>
    </source>
</evidence>
<evidence type="ECO:0000256" key="4">
    <source>
        <dbReference type="RuleBase" id="RU361277"/>
    </source>
</evidence>
<dbReference type="SMART" id="SM00829">
    <property type="entry name" value="PKS_ER"/>
    <property type="match status" value="1"/>
</dbReference>
<dbReference type="InterPro" id="IPR020843">
    <property type="entry name" value="ER"/>
</dbReference>
<dbReference type="PANTHER" id="PTHR43401">
    <property type="entry name" value="L-THREONINE 3-DEHYDROGENASE"/>
    <property type="match status" value="1"/>
</dbReference>
<gene>
    <name evidence="6" type="ORF">IAA64_12815</name>
</gene>
<dbReference type="InterPro" id="IPR002328">
    <property type="entry name" value="ADH_Zn_CS"/>
</dbReference>
<dbReference type="InterPro" id="IPR036291">
    <property type="entry name" value="NAD(P)-bd_dom_sf"/>
</dbReference>
<sequence>MATKMGMADLQLVDREGEDTQRVAVLDAPYRLSVRNALIPEPKADEVRVKILWVGICGSDLEAYRGTRAPEFLSIPARLGHEVSGIIDKVGDKVIGLKAGDKVTCRYVWGAYAQYIVCKPFHVKVLPPDFPMLEISPIEVLPGILHAAELGKIDQTKNVLIMGQGVSGLIMTQVVKLFSPKNLAVTDLSPRKLELAQKYGATHVYRLPDKDARTMEFVGRDFPDGFDVVIPCLLEGDGVVDAIDCCAMCARVVLYGCIGVCRKPIDFFKAHRKRLEFYLTEPRRDIDMRRFFQEGVQLVMDGLVNTSEMITHKFPLEEIAEAFRLRNDPPEGTIHVVIDCSGKGARA</sequence>
<dbReference type="GO" id="GO:0016491">
    <property type="term" value="F:oxidoreductase activity"/>
    <property type="evidence" value="ECO:0007669"/>
    <property type="project" value="UniProtKB-KW"/>
</dbReference>
<name>A0A9D1P9N7_9FIRM</name>
<keyword evidence="2 4" id="KW-0862">Zinc</keyword>
<dbReference type="InterPro" id="IPR013154">
    <property type="entry name" value="ADH-like_N"/>
</dbReference>
<dbReference type="PROSITE" id="PS00059">
    <property type="entry name" value="ADH_ZINC"/>
    <property type="match status" value="1"/>
</dbReference>
<comment type="similarity">
    <text evidence="4">Belongs to the zinc-containing alcohol dehydrogenase family.</text>
</comment>
<dbReference type="Gene3D" id="3.40.50.720">
    <property type="entry name" value="NAD(P)-binding Rossmann-like Domain"/>
    <property type="match status" value="1"/>
</dbReference>
<dbReference type="InterPro" id="IPR050129">
    <property type="entry name" value="Zn_alcohol_dh"/>
</dbReference>
<dbReference type="AlphaFoldDB" id="A0A9D1P9N7"/>
<dbReference type="SUPFAM" id="SSF51735">
    <property type="entry name" value="NAD(P)-binding Rossmann-fold domains"/>
    <property type="match status" value="1"/>
</dbReference>
<keyword evidence="3" id="KW-0560">Oxidoreductase</keyword>
<dbReference type="InterPro" id="IPR011032">
    <property type="entry name" value="GroES-like_sf"/>
</dbReference>
<accession>A0A9D1P9N7</accession>
<dbReference type="Proteomes" id="UP000886884">
    <property type="component" value="Unassembled WGS sequence"/>
</dbReference>
<evidence type="ECO:0000313" key="6">
    <source>
        <dbReference type="EMBL" id="HIV28837.1"/>
    </source>
</evidence>
<dbReference type="PANTHER" id="PTHR43401:SF2">
    <property type="entry name" value="L-THREONINE 3-DEHYDROGENASE"/>
    <property type="match status" value="1"/>
</dbReference>
<evidence type="ECO:0000256" key="1">
    <source>
        <dbReference type="ARBA" id="ARBA00022723"/>
    </source>
</evidence>
<dbReference type="InterPro" id="IPR013149">
    <property type="entry name" value="ADH-like_C"/>
</dbReference>
<dbReference type="SUPFAM" id="SSF50129">
    <property type="entry name" value="GroES-like"/>
    <property type="match status" value="1"/>
</dbReference>
<dbReference type="Pfam" id="PF00107">
    <property type="entry name" value="ADH_zinc_N"/>
    <property type="match status" value="1"/>
</dbReference>
<reference evidence="6" key="1">
    <citation type="submission" date="2020-10" db="EMBL/GenBank/DDBJ databases">
        <authorList>
            <person name="Gilroy R."/>
        </authorList>
    </citation>
    <scope>NUCLEOTIDE SEQUENCE</scope>
    <source>
        <strain evidence="6">CHK183-6373</strain>
    </source>
</reference>
<keyword evidence="1 4" id="KW-0479">Metal-binding</keyword>
<comment type="cofactor">
    <cofactor evidence="4">
        <name>Zn(2+)</name>
        <dbReference type="ChEBI" id="CHEBI:29105"/>
    </cofactor>
</comment>
<dbReference type="Pfam" id="PF08240">
    <property type="entry name" value="ADH_N"/>
    <property type="match status" value="1"/>
</dbReference>
<dbReference type="GO" id="GO:0008270">
    <property type="term" value="F:zinc ion binding"/>
    <property type="evidence" value="ECO:0007669"/>
    <property type="project" value="InterPro"/>
</dbReference>
<reference evidence="6" key="2">
    <citation type="journal article" date="2021" name="PeerJ">
        <title>Extensive microbial diversity within the chicken gut microbiome revealed by metagenomics and culture.</title>
        <authorList>
            <person name="Gilroy R."/>
            <person name="Ravi A."/>
            <person name="Getino M."/>
            <person name="Pursley I."/>
            <person name="Horton D.L."/>
            <person name="Alikhan N.F."/>
            <person name="Baker D."/>
            <person name="Gharbi K."/>
            <person name="Hall N."/>
            <person name="Watson M."/>
            <person name="Adriaenssens E.M."/>
            <person name="Foster-Nyarko E."/>
            <person name="Jarju S."/>
            <person name="Secka A."/>
            <person name="Antonio M."/>
            <person name="Oren A."/>
            <person name="Chaudhuri R.R."/>
            <person name="La Ragione R."/>
            <person name="Hildebrand F."/>
            <person name="Pallen M.J."/>
        </authorList>
    </citation>
    <scope>NUCLEOTIDE SEQUENCE</scope>
    <source>
        <strain evidence="6">CHK183-6373</strain>
    </source>
</reference>
<dbReference type="EMBL" id="DVOT01000232">
    <property type="protein sequence ID" value="HIV28837.1"/>
    <property type="molecule type" value="Genomic_DNA"/>
</dbReference>
<evidence type="ECO:0000256" key="3">
    <source>
        <dbReference type="ARBA" id="ARBA00023002"/>
    </source>
</evidence>